<sequence>MELNAARFALTCFGKIKDNIVKYRPHLDEDEALEFIPFLITPSIFEIVCES</sequence>
<evidence type="ECO:0000313" key="2">
    <source>
        <dbReference type="Proteomes" id="UP000276133"/>
    </source>
</evidence>
<dbReference type="AlphaFoldDB" id="A0A3M7SID3"/>
<accession>A0A3M7SID3</accession>
<keyword evidence="2" id="KW-1185">Reference proteome</keyword>
<dbReference type="EMBL" id="REGN01001315">
    <property type="protein sequence ID" value="RNA35536.1"/>
    <property type="molecule type" value="Genomic_DNA"/>
</dbReference>
<dbReference type="Proteomes" id="UP000276133">
    <property type="component" value="Unassembled WGS sequence"/>
</dbReference>
<organism evidence="1 2">
    <name type="scientific">Brachionus plicatilis</name>
    <name type="common">Marine rotifer</name>
    <name type="synonym">Brachionus muelleri</name>
    <dbReference type="NCBI Taxonomy" id="10195"/>
    <lineage>
        <taxon>Eukaryota</taxon>
        <taxon>Metazoa</taxon>
        <taxon>Spiralia</taxon>
        <taxon>Gnathifera</taxon>
        <taxon>Rotifera</taxon>
        <taxon>Eurotatoria</taxon>
        <taxon>Monogononta</taxon>
        <taxon>Pseudotrocha</taxon>
        <taxon>Ploima</taxon>
        <taxon>Brachionidae</taxon>
        <taxon>Brachionus</taxon>
    </lineage>
</organism>
<name>A0A3M7SID3_BRAPC</name>
<proteinExistence type="predicted"/>
<comment type="caution">
    <text evidence="1">The sequence shown here is derived from an EMBL/GenBank/DDBJ whole genome shotgun (WGS) entry which is preliminary data.</text>
</comment>
<reference evidence="1 2" key="1">
    <citation type="journal article" date="2018" name="Sci. Rep.">
        <title>Genomic signatures of local adaptation to the degree of environmental predictability in rotifers.</title>
        <authorList>
            <person name="Franch-Gras L."/>
            <person name="Hahn C."/>
            <person name="Garcia-Roger E.M."/>
            <person name="Carmona M.J."/>
            <person name="Serra M."/>
            <person name="Gomez A."/>
        </authorList>
    </citation>
    <scope>NUCLEOTIDE SEQUENCE [LARGE SCALE GENOMIC DNA]</scope>
    <source>
        <strain evidence="1">HYR1</strain>
    </source>
</reference>
<gene>
    <name evidence="1" type="ORF">BpHYR1_020941</name>
</gene>
<evidence type="ECO:0000313" key="1">
    <source>
        <dbReference type="EMBL" id="RNA35536.1"/>
    </source>
</evidence>
<protein>
    <submittedName>
        <fullName evidence="1">Uncharacterized protein</fullName>
    </submittedName>
</protein>